<name>A0A423XAN5_9PEZI</name>
<dbReference type="AlphaFoldDB" id="A0A423XAN5"/>
<evidence type="ECO:0000313" key="3">
    <source>
        <dbReference type="Proteomes" id="UP000285146"/>
    </source>
</evidence>
<dbReference type="SUPFAM" id="SSF82171">
    <property type="entry name" value="DPP6 N-terminal domain-like"/>
    <property type="match status" value="1"/>
</dbReference>
<dbReference type="PANTHER" id="PTHR16220:SF0">
    <property type="entry name" value="WD REPEAT-CONTAINING PROTEIN WRAP73"/>
    <property type="match status" value="1"/>
</dbReference>
<feature type="region of interest" description="Disordered" evidence="1">
    <location>
        <begin position="461"/>
        <end position="480"/>
    </location>
</feature>
<accession>A0A423XAN5</accession>
<comment type="caution">
    <text evidence="2">The sequence shown here is derived from an EMBL/GenBank/DDBJ whole genome shotgun (WGS) entry which is preliminary data.</text>
</comment>
<dbReference type="Proteomes" id="UP000285146">
    <property type="component" value="Unassembled WGS sequence"/>
</dbReference>
<dbReference type="GO" id="GO:0005815">
    <property type="term" value="C:microtubule organizing center"/>
    <property type="evidence" value="ECO:0007669"/>
    <property type="project" value="TreeGrafter"/>
</dbReference>
<dbReference type="InterPro" id="IPR015943">
    <property type="entry name" value="WD40/YVTN_repeat-like_dom_sf"/>
</dbReference>
<organism evidence="2 3">
    <name type="scientific">Cytospora leucostoma</name>
    <dbReference type="NCBI Taxonomy" id="1230097"/>
    <lineage>
        <taxon>Eukaryota</taxon>
        <taxon>Fungi</taxon>
        <taxon>Dikarya</taxon>
        <taxon>Ascomycota</taxon>
        <taxon>Pezizomycotina</taxon>
        <taxon>Sordariomycetes</taxon>
        <taxon>Sordariomycetidae</taxon>
        <taxon>Diaporthales</taxon>
        <taxon>Cytosporaceae</taxon>
        <taxon>Cytospora</taxon>
    </lineage>
</organism>
<dbReference type="InterPro" id="IPR052778">
    <property type="entry name" value="Centrosome-WD_assoc"/>
</dbReference>
<dbReference type="STRING" id="1230097.A0A423XAN5"/>
<evidence type="ECO:0000256" key="1">
    <source>
        <dbReference type="SAM" id="MobiDB-lite"/>
    </source>
</evidence>
<dbReference type="EMBL" id="LKEB01000022">
    <property type="protein sequence ID" value="ROW13005.1"/>
    <property type="molecule type" value="Genomic_DNA"/>
</dbReference>
<evidence type="ECO:0000313" key="2">
    <source>
        <dbReference type="EMBL" id="ROW13005.1"/>
    </source>
</evidence>
<dbReference type="InParanoid" id="A0A423XAN5"/>
<gene>
    <name evidence="2" type="ORF">VPNG_05933</name>
</gene>
<dbReference type="OrthoDB" id="308690at2759"/>
<proteinExistence type="predicted"/>
<keyword evidence="3" id="KW-1185">Reference proteome</keyword>
<reference evidence="2 3" key="1">
    <citation type="submission" date="2015-09" db="EMBL/GenBank/DDBJ databases">
        <title>Host preference determinants of Valsa canker pathogens revealed by comparative genomics.</title>
        <authorList>
            <person name="Yin Z."/>
            <person name="Huang L."/>
        </authorList>
    </citation>
    <scope>NUCLEOTIDE SEQUENCE [LARGE SCALE GENOMIC DNA]</scope>
    <source>
        <strain evidence="2 3">SXYLt</strain>
    </source>
</reference>
<dbReference type="PANTHER" id="PTHR16220">
    <property type="entry name" value="WD REPEAT PROTEIN 8-RELATED"/>
    <property type="match status" value="1"/>
</dbReference>
<dbReference type="Gene3D" id="2.130.10.10">
    <property type="entry name" value="YVTN repeat-like/Quinoprotein amine dehydrogenase"/>
    <property type="match status" value="2"/>
</dbReference>
<protein>
    <submittedName>
        <fullName evidence="2">Uncharacterized protein</fullName>
    </submittedName>
</protein>
<sequence length="505" mass="55232">MRFSRTFEASPHCLPSPNGKLVATLSASVIYIRAVDSLQTLKHISLPRGFTGPVAFFKWSSSSRLILVASVGQVHVFSVTGEDDFHATIRNPIPPAAKPVFVGFGAFDTQVCVCASLGLKFAVYDLVSSKAVEIANPKSHTTASVCRSFCFRPGTRHLTILTRMSGKDMISIHHPVTKDVQRSWFPDTADAQGLVWSPDGRWLVTWEAAAHGHKVLFYTSDGNLFKAWSGPQILVVADADIRLGPGVKLLAFSADARLLAIGDSSRRICILNMASVTESLRLQHPNSIAPTEILQVWQERVDDSGHHFLRAPQTIYPPNGQSAGNTATESGCALMAFDASSALLATKLDDAPSTIWIWDATTAELRAVLLFHGNVSRFSWHPTARETLLIVCEGDAYNSLAFMWDPLSDGPKALDFSDRVSNGKLQVQWLNVDGLEPAALFASDSRDFVLASLAKTEDEPVPWFADGEPPSMLSNNPPHLEITHADDEFEEEISELDDTFSFKKA</sequence>
<dbReference type="GO" id="GO:1990811">
    <property type="term" value="C:MWP complex"/>
    <property type="evidence" value="ECO:0007669"/>
    <property type="project" value="TreeGrafter"/>
</dbReference>
<dbReference type="GO" id="GO:1990810">
    <property type="term" value="P:microtubule anchoring at mitotic spindle pole body"/>
    <property type="evidence" value="ECO:0007669"/>
    <property type="project" value="TreeGrafter"/>
</dbReference>